<feature type="domain" description="Aminotransferase class V" evidence="9">
    <location>
        <begin position="12"/>
        <end position="396"/>
    </location>
</feature>
<dbReference type="PANTHER" id="PTHR11601">
    <property type="entry name" value="CYSTEINE DESULFURYLASE FAMILY MEMBER"/>
    <property type="match status" value="1"/>
</dbReference>
<dbReference type="GO" id="GO:0031071">
    <property type="term" value="F:cysteine desulfurase activity"/>
    <property type="evidence" value="ECO:0007669"/>
    <property type="project" value="UniProtKB-EC"/>
</dbReference>
<dbReference type="PIRSF" id="PIRSF005572">
    <property type="entry name" value="NifS"/>
    <property type="match status" value="1"/>
</dbReference>
<evidence type="ECO:0000256" key="1">
    <source>
        <dbReference type="ARBA" id="ARBA00001933"/>
    </source>
</evidence>
<comment type="catalytic activity">
    <reaction evidence="8">
        <text>(sulfur carrier)-H + L-cysteine = (sulfur carrier)-SH + L-alanine</text>
        <dbReference type="Rhea" id="RHEA:43892"/>
        <dbReference type="Rhea" id="RHEA-COMP:14737"/>
        <dbReference type="Rhea" id="RHEA-COMP:14739"/>
        <dbReference type="ChEBI" id="CHEBI:29917"/>
        <dbReference type="ChEBI" id="CHEBI:35235"/>
        <dbReference type="ChEBI" id="CHEBI:57972"/>
        <dbReference type="ChEBI" id="CHEBI:64428"/>
        <dbReference type="EC" id="2.8.1.7"/>
    </reaction>
</comment>
<organism evidence="10 11">
    <name type="scientific">Candidatus Zambryskibacteria bacterium RIFCSPLOWO2_12_FULL_39_16</name>
    <dbReference type="NCBI Taxonomy" id="1802775"/>
    <lineage>
        <taxon>Bacteria</taxon>
        <taxon>Candidatus Zambryskiibacteriota</taxon>
    </lineage>
</organism>
<comment type="caution">
    <text evidence="10">The sequence shown here is derived from an EMBL/GenBank/DDBJ whole genome shotgun (WGS) entry which is preliminary data.</text>
</comment>
<evidence type="ECO:0000313" key="11">
    <source>
        <dbReference type="Proteomes" id="UP000177276"/>
    </source>
</evidence>
<keyword evidence="4" id="KW-0479">Metal-binding</keyword>
<name>A0A1G2UU21_9BACT</name>
<dbReference type="InterPro" id="IPR000192">
    <property type="entry name" value="Aminotrans_V_dom"/>
</dbReference>
<dbReference type="SUPFAM" id="SSF53383">
    <property type="entry name" value="PLP-dependent transferases"/>
    <property type="match status" value="1"/>
</dbReference>
<keyword evidence="6" id="KW-0408">Iron</keyword>
<evidence type="ECO:0000256" key="2">
    <source>
        <dbReference type="ARBA" id="ARBA00006490"/>
    </source>
</evidence>
<evidence type="ECO:0000313" key="10">
    <source>
        <dbReference type="EMBL" id="OHB12876.1"/>
    </source>
</evidence>
<dbReference type="Gene3D" id="1.10.260.50">
    <property type="match status" value="1"/>
</dbReference>
<sequence length="404" mass="44199">MKNKRKSNKKRVFLDYASITPVDSGVEKEMIKIQKKIWANPSSLHTEGENAKNVLDEARIRIARILHCRGNEIFFTSGGTESLNLAIFGTIKSVIKNGITPHIIVSTIEHPGVLEPIKSLLKENVTEVSFVMPNKKGIINPESIIKEIKENTILVIVQHANNEIGTIQPISKIAGKIKEYRKNKNNPYPYFLVDASQSVLYENVSMEKLGADLLVLDGIKMYGPRGAGILVVKHGVKISPILFGGGQEKGLRSGTENVVNSVGFALALEIAAKIREKESLRLTQLRNYTVVKILKPARHASQGDAGGGISNPSLNGDLENRLPNNINICFPGQDSELLVIKLDILGFAVSAASACHTLSFENGSYVIDSIGKPECSSSSLRITLGRDTKKSDLDKLVFALRKIL</sequence>
<evidence type="ECO:0000259" key="9">
    <source>
        <dbReference type="Pfam" id="PF00266"/>
    </source>
</evidence>
<proteinExistence type="inferred from homology"/>
<dbReference type="Proteomes" id="UP000177276">
    <property type="component" value="Unassembled WGS sequence"/>
</dbReference>
<keyword evidence="5" id="KW-0663">Pyridoxal phosphate</keyword>
<keyword evidence="3" id="KW-0808">Transferase</keyword>
<evidence type="ECO:0000256" key="3">
    <source>
        <dbReference type="ARBA" id="ARBA00022679"/>
    </source>
</evidence>
<accession>A0A1G2UU21</accession>
<dbReference type="AlphaFoldDB" id="A0A1G2UU21"/>
<dbReference type="InterPro" id="IPR015424">
    <property type="entry name" value="PyrdxlP-dep_Trfase"/>
</dbReference>
<dbReference type="InterPro" id="IPR015422">
    <property type="entry name" value="PyrdxlP-dep_Trfase_small"/>
</dbReference>
<dbReference type="GO" id="GO:0051536">
    <property type="term" value="F:iron-sulfur cluster binding"/>
    <property type="evidence" value="ECO:0007669"/>
    <property type="project" value="UniProtKB-KW"/>
</dbReference>
<dbReference type="PANTHER" id="PTHR11601:SF34">
    <property type="entry name" value="CYSTEINE DESULFURASE"/>
    <property type="match status" value="1"/>
</dbReference>
<gene>
    <name evidence="10" type="ORF">A3G46_02560</name>
</gene>
<dbReference type="InterPro" id="IPR016454">
    <property type="entry name" value="Cysteine_dSase"/>
</dbReference>
<evidence type="ECO:0000256" key="4">
    <source>
        <dbReference type="ARBA" id="ARBA00022723"/>
    </source>
</evidence>
<comment type="similarity">
    <text evidence="2">Belongs to the class-V pyridoxal-phosphate-dependent aminotransferase family. NifS/IscS subfamily.</text>
</comment>
<evidence type="ECO:0000256" key="8">
    <source>
        <dbReference type="ARBA" id="ARBA00050776"/>
    </source>
</evidence>
<protein>
    <recommendedName>
        <fullName evidence="9">Aminotransferase class V domain-containing protein</fullName>
    </recommendedName>
</protein>
<dbReference type="Pfam" id="PF00266">
    <property type="entry name" value="Aminotran_5"/>
    <property type="match status" value="1"/>
</dbReference>
<dbReference type="GO" id="GO:0046872">
    <property type="term" value="F:metal ion binding"/>
    <property type="evidence" value="ECO:0007669"/>
    <property type="project" value="UniProtKB-KW"/>
</dbReference>
<comment type="cofactor">
    <cofactor evidence="1">
        <name>pyridoxal 5'-phosphate</name>
        <dbReference type="ChEBI" id="CHEBI:597326"/>
    </cofactor>
</comment>
<dbReference type="InterPro" id="IPR015421">
    <property type="entry name" value="PyrdxlP-dep_Trfase_major"/>
</dbReference>
<dbReference type="Gene3D" id="3.40.640.10">
    <property type="entry name" value="Type I PLP-dependent aspartate aminotransferase-like (Major domain)"/>
    <property type="match status" value="1"/>
</dbReference>
<evidence type="ECO:0000256" key="7">
    <source>
        <dbReference type="ARBA" id="ARBA00023014"/>
    </source>
</evidence>
<reference evidence="10 11" key="1">
    <citation type="journal article" date="2016" name="Nat. Commun.">
        <title>Thousands of microbial genomes shed light on interconnected biogeochemical processes in an aquifer system.</title>
        <authorList>
            <person name="Anantharaman K."/>
            <person name="Brown C.T."/>
            <person name="Hug L.A."/>
            <person name="Sharon I."/>
            <person name="Castelle C.J."/>
            <person name="Probst A.J."/>
            <person name="Thomas B.C."/>
            <person name="Singh A."/>
            <person name="Wilkins M.J."/>
            <person name="Karaoz U."/>
            <person name="Brodie E.L."/>
            <person name="Williams K.H."/>
            <person name="Hubbard S.S."/>
            <person name="Banfield J.F."/>
        </authorList>
    </citation>
    <scope>NUCLEOTIDE SEQUENCE [LARGE SCALE GENOMIC DNA]</scope>
</reference>
<keyword evidence="7" id="KW-0411">Iron-sulfur</keyword>
<dbReference type="Gene3D" id="3.90.1150.10">
    <property type="entry name" value="Aspartate Aminotransferase, domain 1"/>
    <property type="match status" value="1"/>
</dbReference>
<evidence type="ECO:0000256" key="6">
    <source>
        <dbReference type="ARBA" id="ARBA00023004"/>
    </source>
</evidence>
<dbReference type="EMBL" id="MHWS01000002">
    <property type="protein sequence ID" value="OHB12876.1"/>
    <property type="molecule type" value="Genomic_DNA"/>
</dbReference>
<evidence type="ECO:0000256" key="5">
    <source>
        <dbReference type="ARBA" id="ARBA00022898"/>
    </source>
</evidence>